<proteinExistence type="predicted"/>
<reference evidence="2 3" key="1">
    <citation type="journal article" date="2021" name="ISME J.">
        <title>Genomic evolution of the class Acidithiobacillia: deep-branching Proteobacteria living in extreme acidic conditions.</title>
        <authorList>
            <person name="Moya-Beltran A."/>
            <person name="Beard S."/>
            <person name="Rojas-Villalobos C."/>
            <person name="Issotta F."/>
            <person name="Gallardo Y."/>
            <person name="Ulloa R."/>
            <person name="Giaveno A."/>
            <person name="Degli Esposti M."/>
            <person name="Johnson D.B."/>
            <person name="Quatrini R."/>
        </authorList>
    </citation>
    <scope>NUCLEOTIDE SEQUENCE [LARGE SCALE GENOMIC DNA]</scope>
    <source>
        <strain evidence="2 3">RW2</strain>
    </source>
</reference>
<keyword evidence="1" id="KW-0812">Transmembrane</keyword>
<gene>
    <name evidence="2" type="ORF">HAP95_11970</name>
</gene>
<keyword evidence="3" id="KW-1185">Reference proteome</keyword>
<dbReference type="EMBL" id="JAAOMP010000126">
    <property type="protein sequence ID" value="MBU2760854.1"/>
    <property type="molecule type" value="Genomic_DNA"/>
</dbReference>
<keyword evidence="1" id="KW-1133">Transmembrane helix</keyword>
<dbReference type="RefSeq" id="WP_215884428.1">
    <property type="nucleotide sequence ID" value="NZ_JAAOMP010000126.1"/>
</dbReference>
<evidence type="ECO:0000313" key="3">
    <source>
        <dbReference type="Proteomes" id="UP000755654"/>
    </source>
</evidence>
<evidence type="ECO:0000313" key="2">
    <source>
        <dbReference type="EMBL" id="MBU2760854.1"/>
    </source>
</evidence>
<keyword evidence="1" id="KW-0472">Membrane</keyword>
<name>A0ABS6A086_9PROT</name>
<feature type="transmembrane region" description="Helical" evidence="1">
    <location>
        <begin position="35"/>
        <end position="60"/>
    </location>
</feature>
<evidence type="ECO:0000256" key="1">
    <source>
        <dbReference type="SAM" id="Phobius"/>
    </source>
</evidence>
<comment type="caution">
    <text evidence="2">The sequence shown here is derived from an EMBL/GenBank/DDBJ whole genome shotgun (WGS) entry which is preliminary data.</text>
</comment>
<dbReference type="Proteomes" id="UP000755654">
    <property type="component" value="Unassembled WGS sequence"/>
</dbReference>
<organism evidence="2 3">
    <name type="scientific">Acidithiobacillus sulfurivorans</name>
    <dbReference type="NCBI Taxonomy" id="1958756"/>
    <lineage>
        <taxon>Bacteria</taxon>
        <taxon>Pseudomonadati</taxon>
        <taxon>Pseudomonadota</taxon>
        <taxon>Acidithiobacillia</taxon>
        <taxon>Acidithiobacillales</taxon>
        <taxon>Acidithiobacillaceae</taxon>
        <taxon>Acidithiobacillus</taxon>
    </lineage>
</organism>
<sequence>MNDDQLKHIASVFSLMAFAEFGAFGYAAIDAHPVAWLELALAAVGFVNLQWFAVWVLSFLKDKEAKS</sequence>
<protein>
    <submittedName>
        <fullName evidence="2">Uncharacterized protein</fullName>
    </submittedName>
</protein>
<accession>A0ABS6A086</accession>
<feature type="transmembrane region" description="Helical" evidence="1">
    <location>
        <begin position="12"/>
        <end position="29"/>
    </location>
</feature>